<dbReference type="PANTHER" id="PTHR11070:SF17">
    <property type="entry name" value="DNA HELICASE IV"/>
    <property type="match status" value="1"/>
</dbReference>
<evidence type="ECO:0000259" key="6">
    <source>
        <dbReference type="Pfam" id="PF13538"/>
    </source>
</evidence>
<keyword evidence="4" id="KW-0067">ATP-binding</keyword>
<proteinExistence type="predicted"/>
<reference evidence="7 8" key="1">
    <citation type="submission" date="2023-07" db="EMBL/GenBank/DDBJ databases">
        <title>Genomic Encyclopedia of Type Strains, Phase IV (KMG-IV): sequencing the most valuable type-strain genomes for metagenomic binning, comparative biology and taxonomic classification.</title>
        <authorList>
            <person name="Goeker M."/>
        </authorList>
    </citation>
    <scope>NUCLEOTIDE SEQUENCE [LARGE SCALE GENOMIC DNA]</scope>
    <source>
        <strain evidence="7 8">DSM 45903</strain>
    </source>
</reference>
<evidence type="ECO:0000256" key="1">
    <source>
        <dbReference type="ARBA" id="ARBA00022741"/>
    </source>
</evidence>
<keyword evidence="3 7" id="KW-0347">Helicase</keyword>
<keyword evidence="1" id="KW-0547">Nucleotide-binding</keyword>
<dbReference type="SUPFAM" id="SSF52540">
    <property type="entry name" value="P-loop containing nucleoside triphosphate hydrolases"/>
    <property type="match status" value="1"/>
</dbReference>
<dbReference type="InterPro" id="IPR027417">
    <property type="entry name" value="P-loop_NTPase"/>
</dbReference>
<comment type="caution">
    <text evidence="7">The sequence shown here is derived from an EMBL/GenBank/DDBJ whole genome shotgun (WGS) entry which is preliminary data.</text>
</comment>
<evidence type="ECO:0000256" key="2">
    <source>
        <dbReference type="ARBA" id="ARBA00022801"/>
    </source>
</evidence>
<evidence type="ECO:0000313" key="8">
    <source>
        <dbReference type="Proteomes" id="UP001185012"/>
    </source>
</evidence>
<organism evidence="7 8">
    <name type="scientific">Desmospora profundinema</name>
    <dbReference type="NCBI Taxonomy" id="1571184"/>
    <lineage>
        <taxon>Bacteria</taxon>
        <taxon>Bacillati</taxon>
        <taxon>Bacillota</taxon>
        <taxon>Bacilli</taxon>
        <taxon>Bacillales</taxon>
        <taxon>Thermoactinomycetaceae</taxon>
        <taxon>Desmospora</taxon>
    </lineage>
</organism>
<evidence type="ECO:0000256" key="4">
    <source>
        <dbReference type="ARBA" id="ARBA00022840"/>
    </source>
</evidence>
<protein>
    <submittedName>
        <fullName evidence="7">DNA helicase IV</fullName>
    </submittedName>
</protein>
<dbReference type="PANTHER" id="PTHR11070">
    <property type="entry name" value="UVRD / RECB / PCRA DNA HELICASE FAMILY MEMBER"/>
    <property type="match status" value="1"/>
</dbReference>
<dbReference type="GO" id="GO:0004386">
    <property type="term" value="F:helicase activity"/>
    <property type="evidence" value="ECO:0007669"/>
    <property type="project" value="UniProtKB-KW"/>
</dbReference>
<dbReference type="InterPro" id="IPR014017">
    <property type="entry name" value="DNA_helicase_UvrD-like_C"/>
</dbReference>
<name>A0ABU1IPE8_9BACL</name>
<feature type="domain" description="UvrD-like helicase C-terminal" evidence="6">
    <location>
        <begin position="282"/>
        <end position="331"/>
    </location>
</feature>
<dbReference type="Pfam" id="PF13361">
    <property type="entry name" value="UvrD_C"/>
    <property type="match status" value="1"/>
</dbReference>
<sequence length="353" mass="40134">MAVFIQHRNKKNNHSLFFFTVLVHTCRRNGKEAVYGNQSLSILPKEQRRLNKTVKQLQRLLAQRTKKPRYVGHDFTEQMLDQMHDEDGPQTGSGGTLLWTARLPRDRIGGSTYYIGKTGVMDDDNKEPIILDWRDRTNAFTILGDLAQGIHGSQGTSDWKLFQSLFPEGKTALFELTQSYRSTMEIIRFSNHIIDQASIGVSKAVPVFRSGEPVKLIRVFPGKRIPLISTWLNQMKQQKVKSLAVITRTEPDANQIHQELSQAGISTTLINAKRRSYMGRVSVLPVYLTKGLEFDAVLLVDVSERHYQKNDPDAKLLYVGCTRALHQLWMMAEDSLSPLIQGMDSTLYEEATL</sequence>
<gene>
    <name evidence="7" type="ORF">JOE21_002669</name>
</gene>
<dbReference type="InterPro" id="IPR000212">
    <property type="entry name" value="DNA_helicase_UvrD/REP"/>
</dbReference>
<evidence type="ECO:0000313" key="7">
    <source>
        <dbReference type="EMBL" id="MDR6226662.1"/>
    </source>
</evidence>
<keyword evidence="8" id="KW-1185">Reference proteome</keyword>
<feature type="domain" description="UvrD-like helicase C-terminal" evidence="5">
    <location>
        <begin position="175"/>
        <end position="271"/>
    </location>
</feature>
<dbReference type="EMBL" id="JAVDQG010000005">
    <property type="protein sequence ID" value="MDR6226662.1"/>
    <property type="molecule type" value="Genomic_DNA"/>
</dbReference>
<dbReference type="Proteomes" id="UP001185012">
    <property type="component" value="Unassembled WGS sequence"/>
</dbReference>
<dbReference type="Gene3D" id="3.40.50.300">
    <property type="entry name" value="P-loop containing nucleotide triphosphate hydrolases"/>
    <property type="match status" value="1"/>
</dbReference>
<evidence type="ECO:0000256" key="3">
    <source>
        <dbReference type="ARBA" id="ARBA00022806"/>
    </source>
</evidence>
<accession>A0ABU1IPE8</accession>
<dbReference type="RefSeq" id="WP_309866848.1">
    <property type="nucleotide sequence ID" value="NZ_JAVDQG010000005.1"/>
</dbReference>
<keyword evidence="2" id="KW-0378">Hydrolase</keyword>
<dbReference type="Pfam" id="PF13538">
    <property type="entry name" value="UvrD_C_2"/>
    <property type="match status" value="1"/>
</dbReference>
<dbReference type="InterPro" id="IPR027785">
    <property type="entry name" value="UvrD-like_helicase_C"/>
</dbReference>
<evidence type="ECO:0000259" key="5">
    <source>
        <dbReference type="Pfam" id="PF13361"/>
    </source>
</evidence>